<dbReference type="Pfam" id="PF03099">
    <property type="entry name" value="BPL_LplA_LipB"/>
    <property type="match status" value="1"/>
</dbReference>
<dbReference type="Gene3D" id="2.30.30.100">
    <property type="match status" value="1"/>
</dbReference>
<feature type="domain" description="BPL/LPL catalytic" evidence="2">
    <location>
        <begin position="8"/>
        <end position="189"/>
    </location>
</feature>
<sequence>MIHVPLNPQRISQVLGNGYWRVKVISETTSTQSEIINNFSPLQHGDLLIAEFQNNGRGRLDRKFIAPPMRAILFSAFIKPERSISEWGWLPLVIGASVAEALSRITGKEFLTKWPNDVLFGEKKVCGILCESNYGGVIVGVGINVNFDSSELPVDNADSLNLIVGKAIERDLVLAEVLTQISKNLELWNTSSAELISETYIKYSATIGTEVKVELGNGKVITAKALGISEVGELLLDDGSAISIGDITHLR</sequence>
<dbReference type="AlphaFoldDB" id="A0A6J6G3Y0"/>
<dbReference type="PROSITE" id="PS51733">
    <property type="entry name" value="BPL_LPL_CATALYTIC"/>
    <property type="match status" value="1"/>
</dbReference>
<evidence type="ECO:0000259" key="2">
    <source>
        <dbReference type="PROSITE" id="PS51733"/>
    </source>
</evidence>
<dbReference type="PANTHER" id="PTHR12835">
    <property type="entry name" value="BIOTIN PROTEIN LIGASE"/>
    <property type="match status" value="1"/>
</dbReference>
<dbReference type="Pfam" id="PF02237">
    <property type="entry name" value="BPL_C"/>
    <property type="match status" value="1"/>
</dbReference>
<dbReference type="InterPro" id="IPR003142">
    <property type="entry name" value="BPL_C"/>
</dbReference>
<gene>
    <name evidence="3" type="ORF">UFOPK1791_00721</name>
</gene>
<keyword evidence="1" id="KW-0436">Ligase</keyword>
<dbReference type="InterPro" id="IPR045864">
    <property type="entry name" value="aa-tRNA-synth_II/BPL/LPL"/>
</dbReference>
<evidence type="ECO:0000256" key="1">
    <source>
        <dbReference type="ARBA" id="ARBA00022598"/>
    </source>
</evidence>
<name>A0A6J6G3Y0_9ZZZZ</name>
<accession>A0A6J6G3Y0</accession>
<dbReference type="InterPro" id="IPR004143">
    <property type="entry name" value="BPL_LPL_catalytic"/>
</dbReference>
<dbReference type="GO" id="GO:0005737">
    <property type="term" value="C:cytoplasm"/>
    <property type="evidence" value="ECO:0007669"/>
    <property type="project" value="TreeGrafter"/>
</dbReference>
<proteinExistence type="predicted"/>
<dbReference type="EMBL" id="CAEZUF010000062">
    <property type="protein sequence ID" value="CAB4593963.1"/>
    <property type="molecule type" value="Genomic_DNA"/>
</dbReference>
<organism evidence="3">
    <name type="scientific">freshwater metagenome</name>
    <dbReference type="NCBI Taxonomy" id="449393"/>
    <lineage>
        <taxon>unclassified sequences</taxon>
        <taxon>metagenomes</taxon>
        <taxon>ecological metagenomes</taxon>
    </lineage>
</organism>
<reference evidence="3" key="1">
    <citation type="submission" date="2020-05" db="EMBL/GenBank/DDBJ databases">
        <authorList>
            <person name="Chiriac C."/>
            <person name="Salcher M."/>
            <person name="Ghai R."/>
            <person name="Kavagutti S V."/>
        </authorList>
    </citation>
    <scope>NUCLEOTIDE SEQUENCE</scope>
</reference>
<evidence type="ECO:0000313" key="3">
    <source>
        <dbReference type="EMBL" id="CAB4593963.1"/>
    </source>
</evidence>
<dbReference type="Gene3D" id="3.30.930.10">
    <property type="entry name" value="Bira Bifunctional Protein, Domain 2"/>
    <property type="match status" value="1"/>
</dbReference>
<dbReference type="SUPFAM" id="SSF55681">
    <property type="entry name" value="Class II aaRS and biotin synthetases"/>
    <property type="match status" value="1"/>
</dbReference>
<dbReference type="CDD" id="cd16442">
    <property type="entry name" value="BPL"/>
    <property type="match status" value="1"/>
</dbReference>
<dbReference type="InterPro" id="IPR004408">
    <property type="entry name" value="Biotin_CoA_COase_ligase"/>
</dbReference>
<dbReference type="PANTHER" id="PTHR12835:SF5">
    <property type="entry name" value="BIOTIN--PROTEIN LIGASE"/>
    <property type="match status" value="1"/>
</dbReference>
<dbReference type="NCBIfam" id="TIGR00121">
    <property type="entry name" value="birA_ligase"/>
    <property type="match status" value="1"/>
</dbReference>
<dbReference type="GO" id="GO:0004077">
    <property type="term" value="F:biotin--[biotin carboxyl-carrier protein] ligase activity"/>
    <property type="evidence" value="ECO:0007669"/>
    <property type="project" value="InterPro"/>
</dbReference>
<protein>
    <submittedName>
        <fullName evidence="3">Unannotated protein</fullName>
    </submittedName>
</protein>